<dbReference type="AlphaFoldDB" id="A0A074YZ37"/>
<dbReference type="Proteomes" id="UP000054324">
    <property type="component" value="Unassembled WGS sequence"/>
</dbReference>
<dbReference type="CTD" id="20325574"/>
<dbReference type="RefSeq" id="XP_009176315.1">
    <property type="nucleotide sequence ID" value="XM_009178051.1"/>
</dbReference>
<dbReference type="KEGG" id="ovi:T265_11406"/>
<accession>A0A074YZ37</accession>
<dbReference type="GeneID" id="20325574"/>
<keyword evidence="2" id="KW-1185">Reference proteome</keyword>
<name>A0A074YZ37_OPIVI</name>
<protein>
    <submittedName>
        <fullName evidence="1">Uncharacterized protein</fullName>
    </submittedName>
</protein>
<evidence type="ECO:0000313" key="1">
    <source>
        <dbReference type="EMBL" id="KER19938.1"/>
    </source>
</evidence>
<sequence length="183" mass="20533">MENIRLTETRALRLPDEPQERRNQSYAVEEFSATLRGSFIDELAGVPNSFVKEFVLSHVNSDTHHFRLHQREALDSSFALTRAHQQRISNGRAGISTLVCDMRVTTTFHQRTLEASELSRLNSDVIGVSDSSNDDPVTVLVEWCLHARLASHVRGSNPGTAIVYALLMSPNESETRVQCFPLV</sequence>
<gene>
    <name evidence="1" type="ORF">T265_11406</name>
</gene>
<organism evidence="1 2">
    <name type="scientific">Opisthorchis viverrini</name>
    <name type="common">Southeast Asian liver fluke</name>
    <dbReference type="NCBI Taxonomy" id="6198"/>
    <lineage>
        <taxon>Eukaryota</taxon>
        <taxon>Metazoa</taxon>
        <taxon>Spiralia</taxon>
        <taxon>Lophotrochozoa</taxon>
        <taxon>Platyhelminthes</taxon>
        <taxon>Trematoda</taxon>
        <taxon>Digenea</taxon>
        <taxon>Opisthorchiida</taxon>
        <taxon>Opisthorchiata</taxon>
        <taxon>Opisthorchiidae</taxon>
        <taxon>Opisthorchis</taxon>
    </lineage>
</organism>
<evidence type="ECO:0000313" key="2">
    <source>
        <dbReference type="Proteomes" id="UP000054324"/>
    </source>
</evidence>
<proteinExistence type="predicted"/>
<dbReference type="EMBL" id="KL597116">
    <property type="protein sequence ID" value="KER19938.1"/>
    <property type="molecule type" value="Genomic_DNA"/>
</dbReference>
<reference evidence="1 2" key="1">
    <citation type="submission" date="2013-11" db="EMBL/GenBank/DDBJ databases">
        <title>Opisthorchis viverrini - life in the bile duct.</title>
        <authorList>
            <person name="Young N.D."/>
            <person name="Nagarajan N."/>
            <person name="Lin S.J."/>
            <person name="Korhonen P.K."/>
            <person name="Jex A.R."/>
            <person name="Hall R.S."/>
            <person name="Safavi-Hemami H."/>
            <person name="Kaewkong W."/>
            <person name="Bertrand D."/>
            <person name="Gao S."/>
            <person name="Seet Q."/>
            <person name="Wongkham S."/>
            <person name="Teh B.T."/>
            <person name="Wongkham C."/>
            <person name="Intapan P.M."/>
            <person name="Maleewong W."/>
            <person name="Yang X."/>
            <person name="Hu M."/>
            <person name="Wang Z."/>
            <person name="Hofmann A."/>
            <person name="Sternberg P.W."/>
            <person name="Tan P."/>
            <person name="Wang J."/>
            <person name="Gasser R.B."/>
        </authorList>
    </citation>
    <scope>NUCLEOTIDE SEQUENCE [LARGE SCALE GENOMIC DNA]</scope>
</reference>